<sequence length="280" mass="32584">MKKILSVLFLTTITIFAQVELPRLSPNASVNQKIGYTNITVEYCRPSVHNRKIWGDLVPYNKVWRTGANEATTIQFSTDVTVDGNKIPAGRYSLFTIPDVKEWTIIFNKVDKQWGAFNYKEDQDFIRFKVTPKENEFVESLIFYFSDITQNSVLLNIAWEKIKVSFKIEIDVLTQAYQKVKEGLANAKADDWQSYASSANYFADNNVYLDDALIWIDKAISIGDNYYPFFVKAKILFKQNKFKDALNYINKTREVGRKDKNYEFFVAQVDMLEKLIKEKM</sequence>
<organism evidence="2 3">
    <name type="scientific">Stygiobacter electus</name>
    <dbReference type="NCBI Taxonomy" id="3032292"/>
    <lineage>
        <taxon>Bacteria</taxon>
        <taxon>Pseudomonadati</taxon>
        <taxon>Ignavibacteriota</taxon>
        <taxon>Ignavibacteria</taxon>
        <taxon>Ignavibacteriales</taxon>
        <taxon>Melioribacteraceae</taxon>
        <taxon>Stygiobacter</taxon>
    </lineage>
</organism>
<feature type="chain" id="PRO_5042073800" evidence="1">
    <location>
        <begin position="18"/>
        <end position="280"/>
    </location>
</feature>
<dbReference type="Pfam" id="PF11138">
    <property type="entry name" value="DUF2911"/>
    <property type="match status" value="1"/>
</dbReference>
<dbReference type="Proteomes" id="UP001221302">
    <property type="component" value="Unassembled WGS sequence"/>
</dbReference>
<name>A0AAE3TDW1_9BACT</name>
<evidence type="ECO:0000313" key="2">
    <source>
        <dbReference type="EMBL" id="MDF1611613.1"/>
    </source>
</evidence>
<comment type="caution">
    <text evidence="2">The sequence shown here is derived from an EMBL/GenBank/DDBJ whole genome shotgun (WGS) entry which is preliminary data.</text>
</comment>
<dbReference type="EMBL" id="JARGDL010000005">
    <property type="protein sequence ID" value="MDF1611613.1"/>
    <property type="molecule type" value="Genomic_DNA"/>
</dbReference>
<keyword evidence="3" id="KW-1185">Reference proteome</keyword>
<keyword evidence="1" id="KW-0732">Signal</keyword>
<dbReference type="AlphaFoldDB" id="A0AAE3TDW1"/>
<feature type="signal peptide" evidence="1">
    <location>
        <begin position="1"/>
        <end position="17"/>
    </location>
</feature>
<evidence type="ECO:0000256" key="1">
    <source>
        <dbReference type="SAM" id="SignalP"/>
    </source>
</evidence>
<gene>
    <name evidence="2" type="ORF">P0M35_05595</name>
</gene>
<dbReference type="InterPro" id="IPR021314">
    <property type="entry name" value="DUF2911"/>
</dbReference>
<dbReference type="RefSeq" id="WP_321535380.1">
    <property type="nucleotide sequence ID" value="NZ_JARGDL010000005.1"/>
</dbReference>
<reference evidence="2" key="1">
    <citation type="submission" date="2023-03" db="EMBL/GenBank/DDBJ databases">
        <title>Stygiobacter electus gen. nov., sp. nov., facultatively anaerobic thermotolerant bacterium of the class Ignavibacteria from a well of Yessentuki mineral water deposit.</title>
        <authorList>
            <person name="Podosokorskaya O.A."/>
            <person name="Elcheninov A.G."/>
            <person name="Petrova N.F."/>
            <person name="Zavarzina D.G."/>
            <person name="Kublanov I.V."/>
            <person name="Merkel A.Y."/>
        </authorList>
    </citation>
    <scope>NUCLEOTIDE SEQUENCE</scope>
    <source>
        <strain evidence="2">09-Me</strain>
    </source>
</reference>
<proteinExistence type="predicted"/>
<evidence type="ECO:0000313" key="3">
    <source>
        <dbReference type="Proteomes" id="UP001221302"/>
    </source>
</evidence>
<protein>
    <submittedName>
        <fullName evidence="2">DUF2911 domain-containing protein</fullName>
    </submittedName>
</protein>
<accession>A0AAE3TDW1</accession>